<dbReference type="PANTHER" id="PTHR37766:SF1">
    <property type="entry name" value="OS01G0897100 PROTEIN"/>
    <property type="match status" value="1"/>
</dbReference>
<dbReference type="Proteomes" id="UP000822688">
    <property type="component" value="Chromosome 1"/>
</dbReference>
<sequence length="518" mass="59924">MVSLYLRAPSGWESGHGHGQDAARRRDWLDGVAAVLERVVLGAEARMWLVTTVAALEVPSQVQVDCFFDLLQNSMRDSAKRGGESGHGALELQLTRMLCENSPRLAAKLIAKDSSVFKRLFSGHPKRILMWFDKFAGVGQSEHQQGARALANYAFRNRDLCWHLLEWEGKHSQAPSTVAAKPHYFLELDVVNTVLNFLEDEPEFWRSEEFRVSLEDGEFLSIDIPFFAEYLVKKLASDIDSALDTWKVLKDYLRDESFSVLCHQLLHVASDEKLVRFINDLSSDLSHGYKKDRKNIKTNSYRKAMSWMEVLVYAGIQWKSLMQPMFCNACIKYGRNLLRILEEEEHEEDASSLRELMNIRSEDEKKEHWALREKSLRMDKTSACRYAALEAWVLFYQLSSESAGADSYESLLDECGIQYRHHFSAVEKADGRERKRNKKRSKRSRKRKHRRRDSSDEEDSDDAPWSDIELSSSDRLSKEEQGWRLSIDNYSLTWTKADLAEYLTGFAVQHWLDWLVNA</sequence>
<evidence type="ECO:0000256" key="1">
    <source>
        <dbReference type="SAM" id="MobiDB-lite"/>
    </source>
</evidence>
<organism evidence="2 3">
    <name type="scientific">Ceratodon purpureus</name>
    <name type="common">Fire moss</name>
    <name type="synonym">Dicranum purpureum</name>
    <dbReference type="NCBI Taxonomy" id="3225"/>
    <lineage>
        <taxon>Eukaryota</taxon>
        <taxon>Viridiplantae</taxon>
        <taxon>Streptophyta</taxon>
        <taxon>Embryophyta</taxon>
        <taxon>Bryophyta</taxon>
        <taxon>Bryophytina</taxon>
        <taxon>Bryopsida</taxon>
        <taxon>Dicranidae</taxon>
        <taxon>Pseudoditrichales</taxon>
        <taxon>Ditrichaceae</taxon>
        <taxon>Ceratodon</taxon>
    </lineage>
</organism>
<protein>
    <submittedName>
        <fullName evidence="2">Uncharacterized protein</fullName>
    </submittedName>
</protein>
<comment type="caution">
    <text evidence="2">The sequence shown here is derived from an EMBL/GenBank/DDBJ whole genome shotgun (WGS) entry which is preliminary data.</text>
</comment>
<evidence type="ECO:0000313" key="2">
    <source>
        <dbReference type="EMBL" id="KAG0592257.1"/>
    </source>
</evidence>
<feature type="region of interest" description="Disordered" evidence="1">
    <location>
        <begin position="428"/>
        <end position="464"/>
    </location>
</feature>
<proteinExistence type="predicted"/>
<dbReference type="PANTHER" id="PTHR37766">
    <property type="entry name" value="OS01G0897100 PROTEIN"/>
    <property type="match status" value="1"/>
</dbReference>
<name>A0A8T0J966_CERPU</name>
<dbReference type="AlphaFoldDB" id="A0A8T0J966"/>
<dbReference type="EMBL" id="CM026421">
    <property type="protein sequence ID" value="KAG0592257.1"/>
    <property type="molecule type" value="Genomic_DNA"/>
</dbReference>
<dbReference type="EMBL" id="CM026421">
    <property type="protein sequence ID" value="KAG0592258.1"/>
    <property type="molecule type" value="Genomic_DNA"/>
</dbReference>
<accession>A0A8T0J966</accession>
<reference evidence="2" key="1">
    <citation type="submission" date="2020-06" db="EMBL/GenBank/DDBJ databases">
        <title>WGS assembly of Ceratodon purpureus strain R40.</title>
        <authorList>
            <person name="Carey S.B."/>
            <person name="Jenkins J."/>
            <person name="Shu S."/>
            <person name="Lovell J.T."/>
            <person name="Sreedasyam A."/>
            <person name="Maumus F."/>
            <person name="Tiley G.P."/>
            <person name="Fernandez-Pozo N."/>
            <person name="Barry K."/>
            <person name="Chen C."/>
            <person name="Wang M."/>
            <person name="Lipzen A."/>
            <person name="Daum C."/>
            <person name="Saski C.A."/>
            <person name="Payton A.C."/>
            <person name="Mcbreen J.C."/>
            <person name="Conrad R.E."/>
            <person name="Kollar L.M."/>
            <person name="Olsson S."/>
            <person name="Huttunen S."/>
            <person name="Landis J.B."/>
            <person name="Wickett N.J."/>
            <person name="Johnson M.G."/>
            <person name="Rensing S.A."/>
            <person name="Grimwood J."/>
            <person name="Schmutz J."/>
            <person name="Mcdaniel S.F."/>
        </authorList>
    </citation>
    <scope>NUCLEOTIDE SEQUENCE</scope>
    <source>
        <strain evidence="2">R40</strain>
    </source>
</reference>
<feature type="compositionally biased region" description="Basic residues" evidence="1">
    <location>
        <begin position="434"/>
        <end position="452"/>
    </location>
</feature>
<evidence type="ECO:0000313" key="3">
    <source>
        <dbReference type="Proteomes" id="UP000822688"/>
    </source>
</evidence>
<keyword evidence="3" id="KW-1185">Reference proteome</keyword>
<gene>
    <name evidence="2" type="ORF">KC19_1G237400</name>
</gene>
<feature type="compositionally biased region" description="Acidic residues" evidence="1">
    <location>
        <begin position="455"/>
        <end position="464"/>
    </location>
</feature>